<reference evidence="3 4" key="1">
    <citation type="submission" date="2024-06" db="EMBL/GenBank/DDBJ databases">
        <title>Genomic Encyclopedia of Type Strains, Phase IV (KMG-IV): sequencing the most valuable type-strain genomes for metagenomic binning, comparative biology and taxonomic classification.</title>
        <authorList>
            <person name="Goeker M."/>
        </authorList>
    </citation>
    <scope>NUCLEOTIDE SEQUENCE [LARGE SCALE GENOMIC DNA]</scope>
    <source>
        <strain evidence="3 4">DSM 23650</strain>
    </source>
</reference>
<comment type="caution">
    <text evidence="3">The sequence shown here is derived from an EMBL/GenBank/DDBJ whole genome shotgun (WGS) entry which is preliminary data.</text>
</comment>
<protein>
    <recommendedName>
        <fullName evidence="5">Transmembrane protein</fullName>
    </recommendedName>
</protein>
<evidence type="ECO:0008006" key="5">
    <source>
        <dbReference type="Google" id="ProtNLM"/>
    </source>
</evidence>
<keyword evidence="2" id="KW-0812">Transmembrane</keyword>
<organism evidence="3 4">
    <name type="scientific">Bartonella japonica</name>
    <dbReference type="NCBI Taxonomy" id="357761"/>
    <lineage>
        <taxon>Bacteria</taxon>
        <taxon>Pseudomonadati</taxon>
        <taxon>Pseudomonadota</taxon>
        <taxon>Alphaproteobacteria</taxon>
        <taxon>Hyphomicrobiales</taxon>
        <taxon>Bartonellaceae</taxon>
        <taxon>Bartonella</taxon>
    </lineage>
</organism>
<evidence type="ECO:0000256" key="2">
    <source>
        <dbReference type="SAM" id="Phobius"/>
    </source>
</evidence>
<dbReference type="RefSeq" id="WP_354185897.1">
    <property type="nucleotide sequence ID" value="NZ_JBEPLT010000004.1"/>
</dbReference>
<feature type="region of interest" description="Disordered" evidence="1">
    <location>
        <begin position="55"/>
        <end position="124"/>
    </location>
</feature>
<name>A0ABV2FN68_9HYPH</name>
<keyword evidence="4" id="KW-1185">Reference proteome</keyword>
<evidence type="ECO:0000313" key="3">
    <source>
        <dbReference type="EMBL" id="MET3559923.1"/>
    </source>
</evidence>
<dbReference type="Proteomes" id="UP001549112">
    <property type="component" value="Unassembled WGS sequence"/>
</dbReference>
<dbReference type="EMBL" id="JBEPLT010000004">
    <property type="protein sequence ID" value="MET3559923.1"/>
    <property type="molecule type" value="Genomic_DNA"/>
</dbReference>
<keyword evidence="2" id="KW-1133">Transmembrane helix</keyword>
<accession>A0ABV2FN68</accession>
<evidence type="ECO:0000256" key="1">
    <source>
        <dbReference type="SAM" id="MobiDB-lite"/>
    </source>
</evidence>
<keyword evidence="2" id="KW-0472">Membrane</keyword>
<proteinExistence type="predicted"/>
<sequence>MIDRNYYTYEERIAAEKKEREQRNSIGRGILAVLLALFLIWFVFGFLGSFFEKTPEGVSHSNPTQSNQNIISPKKDFSTSSPIPYTYKGTLPSLPHEQNSFSERSQSDMDQGITFPRIHESGKI</sequence>
<feature type="transmembrane region" description="Helical" evidence="2">
    <location>
        <begin position="30"/>
        <end position="51"/>
    </location>
</feature>
<gene>
    <name evidence="3" type="ORF">ABID39_000607</name>
</gene>
<feature type="compositionally biased region" description="Polar residues" evidence="1">
    <location>
        <begin position="59"/>
        <end position="71"/>
    </location>
</feature>
<evidence type="ECO:0000313" key="4">
    <source>
        <dbReference type="Proteomes" id="UP001549112"/>
    </source>
</evidence>